<dbReference type="InterPro" id="IPR027417">
    <property type="entry name" value="P-loop_NTPase"/>
</dbReference>
<gene>
    <name evidence="1" type="ORF">OMO38_05285</name>
</gene>
<organism evidence="1 2">
    <name type="scientific">Chryseobacterium kimseyorum</name>
    <dbReference type="NCBI Taxonomy" id="2984028"/>
    <lineage>
        <taxon>Bacteria</taxon>
        <taxon>Pseudomonadati</taxon>
        <taxon>Bacteroidota</taxon>
        <taxon>Flavobacteriia</taxon>
        <taxon>Flavobacteriales</taxon>
        <taxon>Weeksellaceae</taxon>
        <taxon>Chryseobacterium group</taxon>
        <taxon>Chryseobacterium</taxon>
    </lineage>
</organism>
<evidence type="ECO:0000313" key="1">
    <source>
        <dbReference type="EMBL" id="MCW3167936.1"/>
    </source>
</evidence>
<dbReference type="RefSeq" id="WP_264749175.1">
    <property type="nucleotide sequence ID" value="NZ_JAPDHW010000003.1"/>
</dbReference>
<keyword evidence="2" id="KW-1185">Reference proteome</keyword>
<comment type="caution">
    <text evidence="1">The sequence shown here is derived from an EMBL/GenBank/DDBJ whole genome shotgun (WGS) entry which is preliminary data.</text>
</comment>
<accession>A0ABT3HVX3</accession>
<dbReference type="SUPFAM" id="SSF52540">
    <property type="entry name" value="P-loop containing nucleoside triphosphate hydrolases"/>
    <property type="match status" value="1"/>
</dbReference>
<reference evidence="1" key="1">
    <citation type="submission" date="2022-10" db="EMBL/GenBank/DDBJ databases">
        <title>Chryseobacterium babae sp. nov. isolated from the gut of the beetle Oryctes rhinoceros, and Chryseobacterium kimseyorum sp. nov., isolated from a stick insect rearing cage.</title>
        <authorList>
            <person name="Shelomi M."/>
            <person name="Han C.-J."/>
            <person name="Chen W.-M."/>
            <person name="Chen H.-K."/>
            <person name="Liaw S.-J."/>
            <person name="Muhle E."/>
            <person name="Clermont D."/>
        </authorList>
    </citation>
    <scope>NUCLEOTIDE SEQUENCE</scope>
    <source>
        <strain evidence="1">09-1422</strain>
    </source>
</reference>
<dbReference type="Proteomes" id="UP001163731">
    <property type="component" value="Unassembled WGS sequence"/>
</dbReference>
<sequence>MYKNIPQLATVKISCNEVGTAVIYFPDPNVDYVYVLTAKHCLTGKNFDKDFEKTDIILENIFNEEQSQYYSYNLTDSDIVHISENNEDIALLILLKKNILPLTGKQFFCQVIDTDETILEYEIRGFAGFNDQEADRSFKLKFDEDQKDNRSRFILRSESSLDTFYQQALENVEGLSGSGAYSVLFGSSYFTGIVHSYENNGIFLATKALAYNKLIPQGFNLIKTVKPETDQQVLSSYEKIETNEHTVNARTREKIGNFNVPRDATDLLKSVKNNSVTVVHGNPGVGKSALTKFVVADMKASREYSILTFTAENLYCETLAEALANVGSEASIPQLMASPLLNKYLLIWIESFEKLIESNFSGAFNELLQLLSGNKNVSIILTIRDYILQKFKINYQFELPESISYFQVNEFNDQEIELIRTEFPELRDLLDNPKIEHLLRNPYYLDKAVRIIPQLLREELLDELQFKRLMWEHIVENNNPKRGTVFLDICLKRSEEMSLFTAYVKDAKITADLVKDNILQIDKFSNGNTFSPSHDILEDWALVRFIRQQKTEAAEAKDFILSIESSPAMKRAFRLWLEDYYTNEPVDSVNFVHKLLNDSALKQSWKNELLIVSLRSNHSNILLDSLKNQFLINSGQLLKDIMFLLQTGCKKINPATKDFNHLLPVGSGWDYIIDYIKENSAEIKSIEGFQARYLNLIEAWSQQLPNFNQKLLPPSAKSAAFLLEDFIYHAQSRTTENRLNRSGFTFLKKYVAIFFKLTAADPELVRLLVEAIQNPGIGNARWTNTAILFAVRDLVVDGVNADQICRFFPDAVFQMARENWAKKEERHQPGSLNSMIVRQPKFDDFGLNENIDHHYKNPSGYQTFFYWMFLYYPEKALDFIIPFLNTAFNHNQEVLNHLNREIENINIVFEDGTHRQYYGNYDYWTMYRGSRVLNDVVSSLLMGLEKSLLDIIDGNKPNSLNQYLARIIKESNNVAVLGVVSSVLQADPSLLDELSASLLGVPSFFKWDSSRSTHEMIDRTVFNTDPFERKERIQAIARKHRTKYNLGLIGFVVEYLFYQRNHNKLIFKQIDKMWQSTSGDLISKKFLFDMDVRKYEFKPIDQQGYEYYIQLTPDYDEDIQKMIKNPEEYPKVTLIWARDAFDNKVMPNHNYATWKVGYNFIIGLNGRSNPMVAPGTMAAVALRDFLEDLTPEELIWCQNTLLNFACRKLGDADPDFIDFDALDNGPTLTGLSFLFKTKLDLTLELEAKKLIFNLLLAKLDDNESIAFQQGLSQYLSTYQPQFVMNCWFGLMENFRRTKGLNDEYKRRKELYHQGKLTADELQNIQEDWTDELVTSVVNGTIQEPAQISVVLEKSTYRVLEYALRIISWKTESASQQQFIQDILEMHLDFLKNPHLRNYPDFFESRAAFIVFYPRYLLNQPRIIADPLFNKLLNLVLDFNEKEYSAQFLIFIKDMVEEFIVAVYQGADVGNFWFFWECLRTWTVSNKKIFFIPPFLMDIKWSANMDQWNVLEGKNLYYKEFIENWGSNMVNESIRFISGIAFHNFMPDSISWIAILLYSKGEDIDTDLLEKFVENAFHKYGGKIKQNQEILLYFLFILEFLIRRESPRAYMLKDELLQYKVKI</sequence>
<dbReference type="EMBL" id="JAPDHW010000003">
    <property type="protein sequence ID" value="MCW3167936.1"/>
    <property type="molecule type" value="Genomic_DNA"/>
</dbReference>
<protein>
    <submittedName>
        <fullName evidence="1">Uncharacterized protein</fullName>
    </submittedName>
</protein>
<evidence type="ECO:0000313" key="2">
    <source>
        <dbReference type="Proteomes" id="UP001163731"/>
    </source>
</evidence>
<dbReference type="Gene3D" id="3.40.50.300">
    <property type="entry name" value="P-loop containing nucleotide triphosphate hydrolases"/>
    <property type="match status" value="1"/>
</dbReference>
<proteinExistence type="predicted"/>
<name>A0ABT3HVX3_9FLAO</name>